<dbReference type="Proteomes" id="UP000694385">
    <property type="component" value="Unassembled WGS sequence"/>
</dbReference>
<proteinExistence type="predicted"/>
<organism evidence="2 3">
    <name type="scientific">Jaculus jaculus</name>
    <name type="common">Lesser Egyptian jerboa</name>
    <dbReference type="NCBI Taxonomy" id="51337"/>
    <lineage>
        <taxon>Eukaryota</taxon>
        <taxon>Metazoa</taxon>
        <taxon>Chordata</taxon>
        <taxon>Craniata</taxon>
        <taxon>Vertebrata</taxon>
        <taxon>Euteleostomi</taxon>
        <taxon>Mammalia</taxon>
        <taxon>Eutheria</taxon>
        <taxon>Euarchontoglires</taxon>
        <taxon>Glires</taxon>
        <taxon>Rodentia</taxon>
        <taxon>Myomorpha</taxon>
        <taxon>Dipodoidea</taxon>
        <taxon>Dipodidae</taxon>
        <taxon>Dipodinae</taxon>
        <taxon>Jaculus</taxon>
    </lineage>
</organism>
<feature type="transmembrane region" description="Helical" evidence="1">
    <location>
        <begin position="6"/>
        <end position="25"/>
    </location>
</feature>
<keyword evidence="3" id="KW-1185">Reference proteome</keyword>
<evidence type="ECO:0000256" key="1">
    <source>
        <dbReference type="SAM" id="Phobius"/>
    </source>
</evidence>
<dbReference type="AlphaFoldDB" id="A0A8C5LDA3"/>
<feature type="transmembrane region" description="Helical" evidence="1">
    <location>
        <begin position="86"/>
        <end position="111"/>
    </location>
</feature>
<protein>
    <recommendedName>
        <fullName evidence="4">PTTG1 interacting protein</fullName>
    </recommendedName>
</protein>
<dbReference type="OMA" id="RCIWCRE"/>
<dbReference type="Ensembl" id="ENSJJAT00000028947.1">
    <property type="protein sequence ID" value="ENSJJAP00000022384.1"/>
    <property type="gene ID" value="ENSJJAG00000022457.1"/>
</dbReference>
<evidence type="ECO:0008006" key="4">
    <source>
        <dbReference type="Google" id="ProtNLM"/>
    </source>
</evidence>
<keyword evidence="1" id="KW-1133">Transmembrane helix</keyword>
<reference evidence="2" key="1">
    <citation type="submission" date="2025-08" db="UniProtKB">
        <authorList>
            <consortium name="Ensembl"/>
        </authorList>
    </citation>
    <scope>IDENTIFICATION</scope>
</reference>
<evidence type="ECO:0000313" key="2">
    <source>
        <dbReference type="Ensembl" id="ENSJJAP00000022384.1"/>
    </source>
</evidence>
<keyword evidence="1" id="KW-0472">Membrane</keyword>
<name>A0A8C5LDA3_JACJA</name>
<reference evidence="2" key="2">
    <citation type="submission" date="2025-09" db="UniProtKB">
        <authorList>
            <consortium name="Ensembl"/>
        </authorList>
    </citation>
    <scope>IDENTIFICATION</scope>
</reference>
<evidence type="ECO:0000313" key="3">
    <source>
        <dbReference type="Proteomes" id="UP000694385"/>
    </source>
</evidence>
<accession>A0A8C5LDA3</accession>
<dbReference type="GeneTree" id="ENSGT01110000271281"/>
<sequence length="134" mass="15808">MCWLRAWGQILLPVFLSLVLIQLFISYSDNGFFKIHSHRHQKSEKAISLEQCIWCREDKICKKYCFLNSGCQFSSLFWANCSVDMFGILMLILIAMLLIAFLWYMCAYYFYVQSNPSYFYGNRGPVSLQNWPPP</sequence>
<keyword evidence="1" id="KW-0812">Transmembrane</keyword>